<evidence type="ECO:0000313" key="2">
    <source>
        <dbReference type="Proteomes" id="UP000325433"/>
    </source>
</evidence>
<sequence>MRWPFRVLPFPLLLFPLLSVTFALFGLLHFPFNPFRKSGLNAAGHAVIDSGMITRTCKLKYIRVLGCLCMGPFITYKRVF</sequence>
<protein>
    <submittedName>
        <fullName evidence="1">Uncharacterized protein</fullName>
    </submittedName>
</protein>
<dbReference type="AlphaFoldDB" id="A0A5N6W476"/>
<gene>
    <name evidence="1" type="ORF">BDV41DRAFT_530447</name>
</gene>
<accession>A0A5N6W476</accession>
<evidence type="ECO:0000313" key="1">
    <source>
        <dbReference type="EMBL" id="KAE8315593.1"/>
    </source>
</evidence>
<name>A0A5N6W476_9EURO</name>
<organism evidence="1 2">
    <name type="scientific">Aspergillus transmontanensis</name>
    <dbReference type="NCBI Taxonomy" id="1034304"/>
    <lineage>
        <taxon>Eukaryota</taxon>
        <taxon>Fungi</taxon>
        <taxon>Dikarya</taxon>
        <taxon>Ascomycota</taxon>
        <taxon>Pezizomycotina</taxon>
        <taxon>Eurotiomycetes</taxon>
        <taxon>Eurotiomycetidae</taxon>
        <taxon>Eurotiales</taxon>
        <taxon>Aspergillaceae</taxon>
        <taxon>Aspergillus</taxon>
        <taxon>Aspergillus subgen. Circumdati</taxon>
    </lineage>
</organism>
<reference evidence="2" key="1">
    <citation type="submission" date="2019-04" db="EMBL/GenBank/DDBJ databases">
        <title>Friends and foes A comparative genomics studyof 23 Aspergillus species from section Flavi.</title>
        <authorList>
            <consortium name="DOE Joint Genome Institute"/>
            <person name="Kjaerbolling I."/>
            <person name="Vesth T."/>
            <person name="Frisvad J.C."/>
            <person name="Nybo J.L."/>
            <person name="Theobald S."/>
            <person name="Kildgaard S."/>
            <person name="Isbrandt T."/>
            <person name="Kuo A."/>
            <person name="Sato A."/>
            <person name="Lyhne E.K."/>
            <person name="Kogle M.E."/>
            <person name="Wiebenga A."/>
            <person name="Kun R.S."/>
            <person name="Lubbers R.J."/>
            <person name="Makela M.R."/>
            <person name="Barry K."/>
            <person name="Chovatia M."/>
            <person name="Clum A."/>
            <person name="Daum C."/>
            <person name="Haridas S."/>
            <person name="He G."/>
            <person name="LaButti K."/>
            <person name="Lipzen A."/>
            <person name="Mondo S."/>
            <person name="Riley R."/>
            <person name="Salamov A."/>
            <person name="Simmons B.A."/>
            <person name="Magnuson J.K."/>
            <person name="Henrissat B."/>
            <person name="Mortensen U.H."/>
            <person name="Larsen T.O."/>
            <person name="Devries R.P."/>
            <person name="Grigoriev I.V."/>
            <person name="Machida M."/>
            <person name="Baker S.E."/>
            <person name="Andersen M.R."/>
        </authorList>
    </citation>
    <scope>NUCLEOTIDE SEQUENCE [LARGE SCALE GENOMIC DNA]</scope>
    <source>
        <strain evidence="2">CBS 130015</strain>
    </source>
</reference>
<keyword evidence="2" id="KW-1185">Reference proteome</keyword>
<dbReference type="Proteomes" id="UP000325433">
    <property type="component" value="Unassembled WGS sequence"/>
</dbReference>
<proteinExistence type="predicted"/>
<dbReference type="EMBL" id="ML738311">
    <property type="protein sequence ID" value="KAE8315593.1"/>
    <property type="molecule type" value="Genomic_DNA"/>
</dbReference>